<protein>
    <recommendedName>
        <fullName evidence="5">6-methylsalicylate decarboxylase</fullName>
        <ecNumber evidence="5">4.1.1.52</ecNumber>
    </recommendedName>
</protein>
<dbReference type="GO" id="GO:0047596">
    <property type="term" value="F:6-methylsalicylate decarboxylase activity"/>
    <property type="evidence" value="ECO:0007669"/>
    <property type="project" value="UniProtKB-EC"/>
</dbReference>
<evidence type="ECO:0000256" key="1">
    <source>
        <dbReference type="ARBA" id="ARBA00022723"/>
    </source>
</evidence>
<dbReference type="OrthoDB" id="9777673at2"/>
<dbReference type="PANTHER" id="PTHR21240">
    <property type="entry name" value="2-AMINO-3-CARBOXYLMUCONATE-6-SEMIALDEHYDE DECARBOXYLASE"/>
    <property type="match status" value="1"/>
</dbReference>
<evidence type="ECO:0000256" key="5">
    <source>
        <dbReference type="ARBA" id="ARBA00038889"/>
    </source>
</evidence>
<name>A0A0B5QN28_CLOBE</name>
<keyword evidence="7" id="KW-0378">Hydrolase</keyword>
<dbReference type="AlphaFoldDB" id="A0A0B5QN28"/>
<evidence type="ECO:0000259" key="6">
    <source>
        <dbReference type="Pfam" id="PF04909"/>
    </source>
</evidence>
<evidence type="ECO:0000256" key="3">
    <source>
        <dbReference type="ARBA" id="ARBA00023239"/>
    </source>
</evidence>
<sequence length="339" mass="38283">MEDNVENLIKNYKGNGIPKIDMHAHYLPQAYKDALLNRGEKNPDGFPTPKWDPEMHLKTMEQLGISRSMISISSPHINFGDRNAAKILARKVNEDGAELVKKYHGRFGLFASLPLPNVEDSIEEIQYAKEILHVDGFALPTNTQGVYLGNPCLDTIFDELNRHKAVVVLHPNKPNSVPENVNEGLPIPMMEFFFDTTRTVINMILKGTLKKFPDIKFIIPHAGAFLPILADRIASAIQVVPTSFGENIKVEENRIDIYDDFKKLYYDVAGVCLPRQLDALLQIVDVDHLLYGSDYPYTPEIGCITLAGALDKTNLLNNEQRRTIYRDNALKLFPHFKLG</sequence>
<dbReference type="Pfam" id="PF04909">
    <property type="entry name" value="Amidohydro_2"/>
    <property type="match status" value="1"/>
</dbReference>
<dbReference type="PANTHER" id="PTHR21240:SF29">
    <property type="entry name" value="AMIDOHYDROLASE-RELATED DOMAIN-CONTAINING PROTEIN"/>
    <property type="match status" value="1"/>
</dbReference>
<dbReference type="GO" id="GO:0005829">
    <property type="term" value="C:cytosol"/>
    <property type="evidence" value="ECO:0007669"/>
    <property type="project" value="TreeGrafter"/>
</dbReference>
<proteinExistence type="predicted"/>
<dbReference type="GO" id="GO:0046872">
    <property type="term" value="F:metal ion binding"/>
    <property type="evidence" value="ECO:0007669"/>
    <property type="project" value="UniProtKB-KW"/>
</dbReference>
<dbReference type="Gene3D" id="3.20.20.140">
    <property type="entry name" value="Metal-dependent hydrolases"/>
    <property type="match status" value="1"/>
</dbReference>
<dbReference type="InterPro" id="IPR006680">
    <property type="entry name" value="Amidohydro-rel"/>
</dbReference>
<feature type="domain" description="Amidohydrolase-related" evidence="6">
    <location>
        <begin position="20"/>
        <end position="334"/>
    </location>
</feature>
<dbReference type="STRING" id="1520.LF65_02862"/>
<reference evidence="8" key="1">
    <citation type="submission" date="2014-12" db="EMBL/GenBank/DDBJ databases">
        <title>Genome sequence of Clostridium beijerinckii strain 59B.</title>
        <authorList>
            <person name="Little G.T."/>
            <person name="Minton N.P."/>
        </authorList>
    </citation>
    <scope>NUCLEOTIDE SEQUENCE [LARGE SCALE GENOMIC DNA]</scope>
    <source>
        <strain evidence="8">59B</strain>
    </source>
</reference>
<dbReference type="SUPFAM" id="SSF51556">
    <property type="entry name" value="Metallo-dependent hydrolases"/>
    <property type="match status" value="1"/>
</dbReference>
<dbReference type="EC" id="4.1.1.52" evidence="5"/>
<dbReference type="GO" id="GO:0016787">
    <property type="term" value="F:hydrolase activity"/>
    <property type="evidence" value="ECO:0007669"/>
    <property type="project" value="UniProtKB-KW"/>
</dbReference>
<evidence type="ECO:0000313" key="7">
    <source>
        <dbReference type="EMBL" id="AJG99432.1"/>
    </source>
</evidence>
<keyword evidence="2" id="KW-0862">Zinc</keyword>
<dbReference type="RefSeq" id="WP_041896869.1">
    <property type="nucleotide sequence ID" value="NZ_CP010086.2"/>
</dbReference>
<comment type="catalytic activity">
    <reaction evidence="4">
        <text>6-methylsalicylate + H(+) = 3-methylphenol + CO2</text>
        <dbReference type="Rhea" id="RHEA:23112"/>
        <dbReference type="ChEBI" id="CHEBI:15378"/>
        <dbReference type="ChEBI" id="CHEBI:16526"/>
        <dbReference type="ChEBI" id="CHEBI:17231"/>
        <dbReference type="ChEBI" id="CHEBI:36658"/>
        <dbReference type="EC" id="4.1.1.52"/>
    </reaction>
    <physiologicalReaction direction="left-to-right" evidence="4">
        <dbReference type="Rhea" id="RHEA:23113"/>
    </physiologicalReaction>
</comment>
<dbReference type="KEGG" id="cbei:LF65_02862"/>
<dbReference type="EMBL" id="CP010086">
    <property type="protein sequence ID" value="AJG99432.1"/>
    <property type="molecule type" value="Genomic_DNA"/>
</dbReference>
<evidence type="ECO:0000313" key="8">
    <source>
        <dbReference type="Proteomes" id="UP000031866"/>
    </source>
</evidence>
<dbReference type="InterPro" id="IPR032466">
    <property type="entry name" value="Metal_Hydrolase"/>
</dbReference>
<keyword evidence="1" id="KW-0479">Metal-binding</keyword>
<evidence type="ECO:0000256" key="2">
    <source>
        <dbReference type="ARBA" id="ARBA00022833"/>
    </source>
</evidence>
<gene>
    <name evidence="7" type="ORF">LF65_02862</name>
</gene>
<keyword evidence="3" id="KW-0456">Lyase</keyword>
<dbReference type="GO" id="GO:0019748">
    <property type="term" value="P:secondary metabolic process"/>
    <property type="evidence" value="ECO:0007669"/>
    <property type="project" value="TreeGrafter"/>
</dbReference>
<accession>A0A0B5QN28</accession>
<organism evidence="7 8">
    <name type="scientific">Clostridium beijerinckii</name>
    <name type="common">Clostridium MP</name>
    <dbReference type="NCBI Taxonomy" id="1520"/>
    <lineage>
        <taxon>Bacteria</taxon>
        <taxon>Bacillati</taxon>
        <taxon>Bacillota</taxon>
        <taxon>Clostridia</taxon>
        <taxon>Eubacteriales</taxon>
        <taxon>Clostridiaceae</taxon>
        <taxon>Clostridium</taxon>
    </lineage>
</organism>
<evidence type="ECO:0000256" key="4">
    <source>
        <dbReference type="ARBA" id="ARBA00036832"/>
    </source>
</evidence>
<dbReference type="InterPro" id="IPR032465">
    <property type="entry name" value="ACMSD"/>
</dbReference>
<dbReference type="Proteomes" id="UP000031866">
    <property type="component" value="Chromosome"/>
</dbReference>